<gene>
    <name evidence="5" type="ORF">CINCED_3A025280</name>
</gene>
<dbReference type="Pfam" id="PF14555">
    <property type="entry name" value="UBA_4"/>
    <property type="match status" value="1"/>
</dbReference>
<dbReference type="SUPFAM" id="SSF46934">
    <property type="entry name" value="UBA-like"/>
    <property type="match status" value="1"/>
</dbReference>
<dbReference type="InterPro" id="IPR009060">
    <property type="entry name" value="UBA-like_sf"/>
</dbReference>
<dbReference type="PROSITE" id="PS51229">
    <property type="entry name" value="DCUN1"/>
    <property type="match status" value="1"/>
</dbReference>
<feature type="domain" description="DCUN1" evidence="4">
    <location>
        <begin position="64"/>
        <end position="218"/>
    </location>
</feature>
<dbReference type="GO" id="GO:0031624">
    <property type="term" value="F:ubiquitin conjugating enzyme binding"/>
    <property type="evidence" value="ECO:0007669"/>
    <property type="project" value="TreeGrafter"/>
</dbReference>
<dbReference type="GO" id="GO:0032182">
    <property type="term" value="F:ubiquitin-like protein binding"/>
    <property type="evidence" value="ECO:0007669"/>
    <property type="project" value="TreeGrafter"/>
</dbReference>
<evidence type="ECO:0000313" key="5">
    <source>
        <dbReference type="EMBL" id="VVC24885.1"/>
    </source>
</evidence>
<dbReference type="InterPro" id="IPR014764">
    <property type="entry name" value="DCN-prot"/>
</dbReference>
<evidence type="ECO:0000259" key="4">
    <source>
        <dbReference type="PROSITE" id="PS51229"/>
    </source>
</evidence>
<dbReference type="Proteomes" id="UP000325440">
    <property type="component" value="Unassembled WGS sequence"/>
</dbReference>
<organism evidence="5 6">
    <name type="scientific">Cinara cedri</name>
    <dbReference type="NCBI Taxonomy" id="506608"/>
    <lineage>
        <taxon>Eukaryota</taxon>
        <taxon>Metazoa</taxon>
        <taxon>Ecdysozoa</taxon>
        <taxon>Arthropoda</taxon>
        <taxon>Hexapoda</taxon>
        <taxon>Insecta</taxon>
        <taxon>Pterygota</taxon>
        <taxon>Neoptera</taxon>
        <taxon>Paraneoptera</taxon>
        <taxon>Hemiptera</taxon>
        <taxon>Sternorrhyncha</taxon>
        <taxon>Aphidomorpha</taxon>
        <taxon>Aphidoidea</taxon>
        <taxon>Aphididae</taxon>
        <taxon>Lachninae</taxon>
        <taxon>Cinara</taxon>
    </lineage>
</organism>
<protein>
    <recommendedName>
        <fullName evidence="3">Defective in cullin neddylation protein</fullName>
    </recommendedName>
</protein>
<evidence type="ECO:0000256" key="3">
    <source>
        <dbReference type="RuleBase" id="RU410713"/>
    </source>
</evidence>
<evidence type="ECO:0000256" key="1">
    <source>
        <dbReference type="ARBA" id="ARBA00022786"/>
    </source>
</evidence>
<dbReference type="AlphaFoldDB" id="A0A5E4M682"/>
<dbReference type="GO" id="GO:0000151">
    <property type="term" value="C:ubiquitin ligase complex"/>
    <property type="evidence" value="ECO:0007669"/>
    <property type="project" value="TreeGrafter"/>
</dbReference>
<dbReference type="Gene3D" id="1.10.238.200">
    <property type="entry name" value="Cullin, PONY binding domain"/>
    <property type="match status" value="1"/>
</dbReference>
<accession>A0A5E4M682</accession>
<dbReference type="Pfam" id="PF03556">
    <property type="entry name" value="Cullin_binding"/>
    <property type="match status" value="1"/>
</dbReference>
<reference evidence="5 6" key="1">
    <citation type="submission" date="2019-08" db="EMBL/GenBank/DDBJ databases">
        <authorList>
            <person name="Alioto T."/>
            <person name="Alioto T."/>
            <person name="Gomez Garrido J."/>
        </authorList>
    </citation>
    <scope>NUCLEOTIDE SEQUENCE [LARGE SCALE GENOMIC DNA]</scope>
</reference>
<evidence type="ECO:0000256" key="2">
    <source>
        <dbReference type="ARBA" id="ARBA00059219"/>
    </source>
</evidence>
<keyword evidence="6" id="KW-1185">Reference proteome</keyword>
<dbReference type="InterPro" id="IPR042460">
    <property type="entry name" value="DCN1-like_PONY"/>
</dbReference>
<comment type="function">
    <text evidence="2">Promotes neddylation of cullin components of SCF-type E3 ubiquitin ligase complexes and thus regulates SCF-type complex activity. Function promotes cell proliferation.</text>
</comment>
<keyword evidence="1" id="KW-0833">Ubl conjugation pathway</keyword>
<sequence length="218" mass="25523">MNKLKSTQKDKVKRFMAFTQAPESVAIFCLAKNDWKLEQASDNFFQNPLEYETIKINSQLGYNVDKRKLEAMYARYRDPSDLNKINAEGVMRLLDELKLPPDSILVLILAWKCQAAAQCEFTKQEFLNGMAKMGSDSIEKLKIRLPILERELSDPSKFKDFYYFTFNYAKNIGQKGLDLDMAITYWNIIFVGRFRFLDLWCQFLRVSSVNQNKLFNNT</sequence>
<dbReference type="Gene3D" id="1.10.238.10">
    <property type="entry name" value="EF-hand"/>
    <property type="match status" value="1"/>
</dbReference>
<dbReference type="EMBL" id="CABPRJ010000006">
    <property type="protein sequence ID" value="VVC24885.1"/>
    <property type="molecule type" value="Genomic_DNA"/>
</dbReference>
<dbReference type="Gene3D" id="1.10.8.10">
    <property type="entry name" value="DNA helicase RuvA subunit, C-terminal domain"/>
    <property type="match status" value="1"/>
</dbReference>
<comment type="function">
    <text evidence="3">Neddylation of cullins play an essential role in the regulation of SCF-type complexes activity.</text>
</comment>
<dbReference type="PANTHER" id="PTHR12281:SF32">
    <property type="entry name" value="DCN1-LIKE PROTEIN"/>
    <property type="match status" value="1"/>
</dbReference>
<dbReference type="GO" id="GO:0097602">
    <property type="term" value="F:cullin family protein binding"/>
    <property type="evidence" value="ECO:0007669"/>
    <property type="project" value="TreeGrafter"/>
</dbReference>
<evidence type="ECO:0000313" key="6">
    <source>
        <dbReference type="Proteomes" id="UP000325440"/>
    </source>
</evidence>
<dbReference type="FunFam" id="1.10.238.10:FF:000030">
    <property type="entry name" value="DCN1-like protein"/>
    <property type="match status" value="1"/>
</dbReference>
<dbReference type="PANTHER" id="PTHR12281">
    <property type="entry name" value="RP42 RELATED"/>
    <property type="match status" value="1"/>
</dbReference>
<dbReference type="InterPro" id="IPR005176">
    <property type="entry name" value="PONY_dom"/>
</dbReference>
<proteinExistence type="predicted"/>
<dbReference type="GO" id="GO:0045116">
    <property type="term" value="P:protein neddylation"/>
    <property type="evidence" value="ECO:0007669"/>
    <property type="project" value="TreeGrafter"/>
</dbReference>
<name>A0A5E4M682_9HEMI</name>